<organism evidence="5 6">
    <name type="scientific">Phycicoccus duodecadis</name>
    <dbReference type="NCBI Taxonomy" id="173053"/>
    <lineage>
        <taxon>Bacteria</taxon>
        <taxon>Bacillati</taxon>
        <taxon>Actinomycetota</taxon>
        <taxon>Actinomycetes</taxon>
        <taxon>Micrococcales</taxon>
        <taxon>Intrasporangiaceae</taxon>
        <taxon>Phycicoccus</taxon>
    </lineage>
</organism>
<name>A0A2N3YMX0_9MICO</name>
<gene>
    <name evidence="5" type="ORF">ATL31_3068</name>
</gene>
<dbReference type="OrthoDB" id="9810636at2"/>
<dbReference type="PRINTS" id="PR00691">
    <property type="entry name" value="ADHESINB"/>
</dbReference>
<proteinExistence type="inferred from homology"/>
<evidence type="ECO:0000256" key="3">
    <source>
        <dbReference type="ARBA" id="ARBA00022729"/>
    </source>
</evidence>
<evidence type="ECO:0000313" key="6">
    <source>
        <dbReference type="Proteomes" id="UP000233781"/>
    </source>
</evidence>
<dbReference type="GO" id="GO:0030001">
    <property type="term" value="P:metal ion transport"/>
    <property type="evidence" value="ECO:0007669"/>
    <property type="project" value="InterPro"/>
</dbReference>
<protein>
    <submittedName>
        <fullName evidence="5">Zinc transport system substrate-binding protein</fullName>
    </submittedName>
</protein>
<comment type="similarity">
    <text evidence="1">Belongs to the bacterial solute-binding protein 9 family.</text>
</comment>
<dbReference type="InterPro" id="IPR006127">
    <property type="entry name" value="ZnuA-like"/>
</dbReference>
<dbReference type="SUPFAM" id="SSF53807">
    <property type="entry name" value="Helical backbone' metal receptor"/>
    <property type="match status" value="1"/>
</dbReference>
<dbReference type="AlphaFoldDB" id="A0A2N3YMX0"/>
<keyword evidence="3 4" id="KW-0732">Signal</keyword>
<dbReference type="GO" id="GO:0046872">
    <property type="term" value="F:metal ion binding"/>
    <property type="evidence" value="ECO:0007669"/>
    <property type="project" value="InterPro"/>
</dbReference>
<dbReference type="PROSITE" id="PS51257">
    <property type="entry name" value="PROKAR_LIPOPROTEIN"/>
    <property type="match status" value="1"/>
</dbReference>
<keyword evidence="2" id="KW-0813">Transport</keyword>
<evidence type="ECO:0000313" key="5">
    <source>
        <dbReference type="EMBL" id="PKW28210.1"/>
    </source>
</evidence>
<keyword evidence="6" id="KW-1185">Reference proteome</keyword>
<dbReference type="PANTHER" id="PTHR42953">
    <property type="entry name" value="HIGH-AFFINITY ZINC UPTAKE SYSTEM PROTEIN ZNUA-RELATED"/>
    <property type="match status" value="1"/>
</dbReference>
<evidence type="ECO:0000256" key="1">
    <source>
        <dbReference type="ARBA" id="ARBA00011028"/>
    </source>
</evidence>
<feature type="chain" id="PRO_5038426337" evidence="4">
    <location>
        <begin position="25"/>
        <end position="300"/>
    </location>
</feature>
<dbReference type="Proteomes" id="UP000233781">
    <property type="component" value="Unassembled WGS sequence"/>
</dbReference>
<dbReference type="RefSeq" id="WP_101396746.1">
    <property type="nucleotide sequence ID" value="NZ_PJNE01000001.1"/>
</dbReference>
<dbReference type="Gene3D" id="3.40.50.1980">
    <property type="entry name" value="Nitrogenase molybdenum iron protein domain"/>
    <property type="match status" value="2"/>
</dbReference>
<dbReference type="InterPro" id="IPR006129">
    <property type="entry name" value="AdhesinB"/>
</dbReference>
<accession>A0A2N3YMX0</accession>
<dbReference type="GO" id="GO:0007155">
    <property type="term" value="P:cell adhesion"/>
    <property type="evidence" value="ECO:0007669"/>
    <property type="project" value="InterPro"/>
</dbReference>
<feature type="signal peptide" evidence="4">
    <location>
        <begin position="1"/>
        <end position="24"/>
    </location>
</feature>
<dbReference type="Pfam" id="PF01297">
    <property type="entry name" value="ZnuA"/>
    <property type="match status" value="1"/>
</dbReference>
<reference evidence="5 6" key="1">
    <citation type="submission" date="2017-12" db="EMBL/GenBank/DDBJ databases">
        <title>Sequencing the genomes of 1000 Actinobacteria strains.</title>
        <authorList>
            <person name="Klenk H.-P."/>
        </authorList>
    </citation>
    <scope>NUCLEOTIDE SEQUENCE [LARGE SCALE GENOMIC DNA]</scope>
    <source>
        <strain evidence="5 6">DSM 12806</strain>
    </source>
</reference>
<evidence type="ECO:0000256" key="2">
    <source>
        <dbReference type="ARBA" id="ARBA00022448"/>
    </source>
</evidence>
<comment type="caution">
    <text evidence="5">The sequence shown here is derived from an EMBL/GenBank/DDBJ whole genome shotgun (WGS) entry which is preliminary data.</text>
</comment>
<sequence length="300" mass="31098">MNRVVLALSGVALLALTACGSATGSGPSGDRLAVTASFYPLQWASEQVGGDRVSVTSLTKPGAEPHDLELTPKDVGSLGASKVVVYLSGFQPAVDDAVRSQAKDAGFDVAPAADLSITAAADGGTGSARDPHFWLDPVRFEKVVTAIGERFAATDPAHAAEYRANAATLVGRLDALDQELRSGLASCRSDDLVTGHVAFAYLAQRYGLRQEGIAGLSPDAEPDAATLRDLAAYVREHGVTTVYTETLASPALADTLARETGATVAVLDPVEGITSASRGNDYLEVMRSNLATLRAGQQCP</sequence>
<dbReference type="PANTHER" id="PTHR42953:SF3">
    <property type="entry name" value="HIGH-AFFINITY ZINC UPTAKE SYSTEM PROTEIN ZNUA"/>
    <property type="match status" value="1"/>
</dbReference>
<evidence type="ECO:0000256" key="4">
    <source>
        <dbReference type="SAM" id="SignalP"/>
    </source>
</evidence>
<dbReference type="InterPro" id="IPR050492">
    <property type="entry name" value="Bact_metal-bind_prot9"/>
</dbReference>
<dbReference type="EMBL" id="PJNE01000001">
    <property type="protein sequence ID" value="PKW28210.1"/>
    <property type="molecule type" value="Genomic_DNA"/>
</dbReference>